<sequence>MPILLCILIYCLTLGYTEKVHSMLVCAVFCDGAEDSCVVLSCVQCVSHSLPLESMALQLLKRSCAVSSLLERSRVPSYCESCVCASWARWSFAPPPSPLPVVVARLVGLCMSICLSGFLFVDTWFCVFCFFVFYASLWFRVFG</sequence>
<organism evidence="3">
    <name type="scientific">Physcomitrium patens</name>
    <name type="common">Spreading-leaved earth moss</name>
    <name type="synonym">Physcomitrella patens</name>
    <dbReference type="NCBI Taxonomy" id="3218"/>
    <lineage>
        <taxon>Eukaryota</taxon>
        <taxon>Viridiplantae</taxon>
        <taxon>Streptophyta</taxon>
        <taxon>Embryophyta</taxon>
        <taxon>Bryophyta</taxon>
        <taxon>Bryophytina</taxon>
        <taxon>Bryopsida</taxon>
        <taxon>Funariidae</taxon>
        <taxon>Funariales</taxon>
        <taxon>Funariaceae</taxon>
        <taxon>Physcomitrium</taxon>
    </lineage>
</organism>
<dbReference type="Proteomes" id="UP000006727">
    <property type="component" value="Chromosome 2"/>
</dbReference>
<evidence type="ECO:0000256" key="1">
    <source>
        <dbReference type="SAM" id="Phobius"/>
    </source>
</evidence>
<proteinExistence type="predicted"/>
<evidence type="ECO:0008006" key="6">
    <source>
        <dbReference type="Google" id="ProtNLM"/>
    </source>
</evidence>
<name>A0A2K1L3B5_PHYPA</name>
<dbReference type="EnsemblPlants" id="Pp3c2_28248V3.1">
    <property type="protein sequence ID" value="PAC:32937395.CDS.1"/>
    <property type="gene ID" value="Pp3c2_28248"/>
</dbReference>
<accession>A0A2K1L3B5</accession>
<keyword evidence="1" id="KW-0812">Transmembrane</keyword>
<reference evidence="3 5" key="1">
    <citation type="journal article" date="2008" name="Science">
        <title>The Physcomitrella genome reveals evolutionary insights into the conquest of land by plants.</title>
        <authorList>
            <person name="Rensing S."/>
            <person name="Lang D."/>
            <person name="Zimmer A."/>
            <person name="Terry A."/>
            <person name="Salamov A."/>
            <person name="Shapiro H."/>
            <person name="Nishiyama T."/>
            <person name="Perroud P.-F."/>
            <person name="Lindquist E."/>
            <person name="Kamisugi Y."/>
            <person name="Tanahashi T."/>
            <person name="Sakakibara K."/>
            <person name="Fujita T."/>
            <person name="Oishi K."/>
            <person name="Shin-I T."/>
            <person name="Kuroki Y."/>
            <person name="Toyoda A."/>
            <person name="Suzuki Y."/>
            <person name="Hashimoto A."/>
            <person name="Yamaguchi K."/>
            <person name="Sugano A."/>
            <person name="Kohara Y."/>
            <person name="Fujiyama A."/>
            <person name="Anterola A."/>
            <person name="Aoki S."/>
            <person name="Ashton N."/>
            <person name="Barbazuk W.B."/>
            <person name="Barker E."/>
            <person name="Bennetzen J."/>
            <person name="Bezanilla M."/>
            <person name="Blankenship R."/>
            <person name="Cho S.H."/>
            <person name="Dutcher S."/>
            <person name="Estelle M."/>
            <person name="Fawcett J.A."/>
            <person name="Gundlach H."/>
            <person name="Hanada K."/>
            <person name="Heyl A."/>
            <person name="Hicks K.A."/>
            <person name="Hugh J."/>
            <person name="Lohr M."/>
            <person name="Mayer K."/>
            <person name="Melkozernov A."/>
            <person name="Murata T."/>
            <person name="Nelson D."/>
            <person name="Pils B."/>
            <person name="Prigge M."/>
            <person name="Reiss B."/>
            <person name="Renner T."/>
            <person name="Rombauts S."/>
            <person name="Rushton P."/>
            <person name="Sanderfoot A."/>
            <person name="Schween G."/>
            <person name="Shiu S.-H."/>
            <person name="Stueber K."/>
            <person name="Theodoulou F.L."/>
            <person name="Tu H."/>
            <person name="Van de Peer Y."/>
            <person name="Verrier P.J."/>
            <person name="Waters E."/>
            <person name="Wood A."/>
            <person name="Yang L."/>
            <person name="Cove D."/>
            <person name="Cuming A."/>
            <person name="Hasebe M."/>
            <person name="Lucas S."/>
            <person name="Mishler D.B."/>
            <person name="Reski R."/>
            <person name="Grigoriev I."/>
            <person name="Quatrano R.S."/>
            <person name="Boore J.L."/>
        </authorList>
    </citation>
    <scope>NUCLEOTIDE SEQUENCE [LARGE SCALE GENOMIC DNA]</scope>
    <source>
        <strain evidence="4 5">cv. Gransden 2004</strain>
    </source>
</reference>
<evidence type="ECO:0000256" key="2">
    <source>
        <dbReference type="SAM" id="SignalP"/>
    </source>
</evidence>
<dbReference type="AlphaFoldDB" id="A0A2K1L3B5"/>
<keyword evidence="1" id="KW-1133">Transmembrane helix</keyword>
<evidence type="ECO:0000313" key="3">
    <source>
        <dbReference type="EMBL" id="PNR60518.1"/>
    </source>
</evidence>
<reference evidence="4" key="3">
    <citation type="submission" date="2020-12" db="UniProtKB">
        <authorList>
            <consortium name="EnsemblPlants"/>
        </authorList>
    </citation>
    <scope>IDENTIFICATION</scope>
</reference>
<dbReference type="Gramene" id="Pp3c2_28248V3.1">
    <property type="protein sequence ID" value="PAC:32937395.CDS.1"/>
    <property type="gene ID" value="Pp3c2_28248"/>
</dbReference>
<evidence type="ECO:0000313" key="5">
    <source>
        <dbReference type="Proteomes" id="UP000006727"/>
    </source>
</evidence>
<keyword evidence="1" id="KW-0472">Membrane</keyword>
<gene>
    <name evidence="3" type="ORF">PHYPA_003311</name>
</gene>
<evidence type="ECO:0000313" key="4">
    <source>
        <dbReference type="EnsemblPlants" id="PAC:32937395.CDS.1"/>
    </source>
</evidence>
<feature type="chain" id="PRO_5036043148" description="Secreted protein" evidence="2">
    <location>
        <begin position="18"/>
        <end position="143"/>
    </location>
</feature>
<feature type="transmembrane region" description="Helical" evidence="1">
    <location>
        <begin position="106"/>
        <end position="139"/>
    </location>
</feature>
<feature type="signal peptide" evidence="2">
    <location>
        <begin position="1"/>
        <end position="17"/>
    </location>
</feature>
<protein>
    <recommendedName>
        <fullName evidence="6">Secreted protein</fullName>
    </recommendedName>
</protein>
<keyword evidence="5" id="KW-1185">Reference proteome</keyword>
<reference evidence="3 5" key="2">
    <citation type="journal article" date="2018" name="Plant J.">
        <title>The Physcomitrella patens chromosome-scale assembly reveals moss genome structure and evolution.</title>
        <authorList>
            <person name="Lang D."/>
            <person name="Ullrich K.K."/>
            <person name="Murat F."/>
            <person name="Fuchs J."/>
            <person name="Jenkins J."/>
            <person name="Haas F.B."/>
            <person name="Piednoel M."/>
            <person name="Gundlach H."/>
            <person name="Van Bel M."/>
            <person name="Meyberg R."/>
            <person name="Vives C."/>
            <person name="Morata J."/>
            <person name="Symeonidi A."/>
            <person name="Hiss M."/>
            <person name="Muchero W."/>
            <person name="Kamisugi Y."/>
            <person name="Saleh O."/>
            <person name="Blanc G."/>
            <person name="Decker E.L."/>
            <person name="van Gessel N."/>
            <person name="Grimwood J."/>
            <person name="Hayes R.D."/>
            <person name="Graham S.W."/>
            <person name="Gunter L.E."/>
            <person name="McDaniel S.F."/>
            <person name="Hoernstein S.N.W."/>
            <person name="Larsson A."/>
            <person name="Li F.W."/>
            <person name="Perroud P.F."/>
            <person name="Phillips J."/>
            <person name="Ranjan P."/>
            <person name="Rokshar D.S."/>
            <person name="Rothfels C.J."/>
            <person name="Schneider L."/>
            <person name="Shu S."/>
            <person name="Stevenson D.W."/>
            <person name="Thummler F."/>
            <person name="Tillich M."/>
            <person name="Villarreal Aguilar J.C."/>
            <person name="Widiez T."/>
            <person name="Wong G.K."/>
            <person name="Wymore A."/>
            <person name="Zhang Y."/>
            <person name="Zimmer A.D."/>
            <person name="Quatrano R.S."/>
            <person name="Mayer K.F.X."/>
            <person name="Goodstein D."/>
            <person name="Casacuberta J.M."/>
            <person name="Vandepoele K."/>
            <person name="Reski R."/>
            <person name="Cuming A.C."/>
            <person name="Tuskan G.A."/>
            <person name="Maumus F."/>
            <person name="Salse J."/>
            <person name="Schmutz J."/>
            <person name="Rensing S.A."/>
        </authorList>
    </citation>
    <scope>NUCLEOTIDE SEQUENCE [LARGE SCALE GENOMIC DNA]</scope>
    <source>
        <strain evidence="4 5">cv. Gransden 2004</strain>
    </source>
</reference>
<keyword evidence="2" id="KW-0732">Signal</keyword>
<dbReference type="InParanoid" id="A0A2K1L3B5"/>
<dbReference type="EMBL" id="ABEU02000002">
    <property type="protein sequence ID" value="PNR60518.1"/>
    <property type="molecule type" value="Genomic_DNA"/>
</dbReference>